<dbReference type="GO" id="GO:0003860">
    <property type="term" value="F:3-hydroxyisobutyryl-CoA hydrolase activity"/>
    <property type="evidence" value="ECO:0007669"/>
    <property type="project" value="UniProtKB-EC"/>
</dbReference>
<dbReference type="InterPro" id="IPR032259">
    <property type="entry name" value="HIBYL-CoA-H"/>
</dbReference>
<keyword evidence="5" id="KW-0413">Isomerase</keyword>
<accession>A0A7X1ZCJ3</accession>
<evidence type="ECO:0000313" key="5">
    <source>
        <dbReference type="EMBL" id="MQX35041.1"/>
    </source>
</evidence>
<dbReference type="SUPFAM" id="SSF52096">
    <property type="entry name" value="ClpP/crotonase"/>
    <property type="match status" value="1"/>
</dbReference>
<evidence type="ECO:0000256" key="2">
    <source>
        <dbReference type="ARBA" id="ARBA00011915"/>
    </source>
</evidence>
<keyword evidence="3" id="KW-0378">Hydrolase</keyword>
<comment type="catalytic activity">
    <reaction evidence="1">
        <text>3-hydroxy-2-methylpropanoyl-CoA + H2O = 3-hydroxy-2-methylpropanoate + CoA + H(+)</text>
        <dbReference type="Rhea" id="RHEA:20888"/>
        <dbReference type="ChEBI" id="CHEBI:11805"/>
        <dbReference type="ChEBI" id="CHEBI:15377"/>
        <dbReference type="ChEBI" id="CHEBI:15378"/>
        <dbReference type="ChEBI" id="CHEBI:57287"/>
        <dbReference type="ChEBI" id="CHEBI:57340"/>
        <dbReference type="EC" id="3.1.2.4"/>
    </reaction>
</comment>
<evidence type="ECO:0000256" key="1">
    <source>
        <dbReference type="ARBA" id="ARBA00001709"/>
    </source>
</evidence>
<dbReference type="PANTHER" id="PTHR43176">
    <property type="entry name" value="3-HYDROXYISOBUTYRYL-COA HYDROLASE-RELATED"/>
    <property type="match status" value="1"/>
</dbReference>
<dbReference type="Proteomes" id="UP000434582">
    <property type="component" value="Unassembled WGS sequence"/>
</dbReference>
<dbReference type="AlphaFoldDB" id="A0A7X1ZCJ3"/>
<organism evidence="5 6">
    <name type="scientific">Roseospira navarrensis</name>
    <dbReference type="NCBI Taxonomy" id="140058"/>
    <lineage>
        <taxon>Bacteria</taxon>
        <taxon>Pseudomonadati</taxon>
        <taxon>Pseudomonadota</taxon>
        <taxon>Alphaproteobacteria</taxon>
        <taxon>Rhodospirillales</taxon>
        <taxon>Rhodospirillaceae</taxon>
        <taxon>Roseospira</taxon>
    </lineage>
</organism>
<gene>
    <name evidence="5" type="ORF">GHC57_00765</name>
</gene>
<dbReference type="RefSeq" id="WP_153340092.1">
    <property type="nucleotide sequence ID" value="NZ_WIVE01000001.1"/>
</dbReference>
<name>A0A7X1ZCJ3_9PROT</name>
<evidence type="ECO:0000313" key="6">
    <source>
        <dbReference type="Proteomes" id="UP000434582"/>
    </source>
</evidence>
<dbReference type="OrthoDB" id="9790967at2"/>
<sequence>MSEPEILFGVERGLGRILLNRPRALNALTLSKIREMDRTLRAWAADPAVKAVVVEGAGDRAFCAGGDIRALSDAARAGDDATIRGFFREEYTLNRLIKSYPKPYLAFLNGITMGGGVGISVHGSHRIVTENTVFAMPETGIGLFPDVGGTFVLPRCPGAVGTWIGLTGSRLKAADCLHAGIATHVLPAGRLGEVEDALRAALAPAEGPERVWQAITDVLDVFHEEPDAAPLEAMRADIDRAFAGETVEDILAALDAMGEDWGADTAAVLRGKSPTSLKVTLRQLRLGAHLDFDRAMQVEYRLACRFLRRPDFVEGVRATILEKDNAPRWTPETLAAVDEETVAAFFDPLDDGDELKLD</sequence>
<dbReference type="EC" id="3.1.2.4" evidence="2"/>
<protein>
    <recommendedName>
        <fullName evidence="2">3-hydroxyisobutyryl-CoA hydrolase</fullName>
        <ecNumber evidence="2">3.1.2.4</ecNumber>
    </recommendedName>
</protein>
<feature type="domain" description="Enoyl-CoA hydratase/isomerase" evidence="4">
    <location>
        <begin position="15"/>
        <end position="346"/>
    </location>
</feature>
<dbReference type="EMBL" id="WIVE01000001">
    <property type="protein sequence ID" value="MQX35041.1"/>
    <property type="molecule type" value="Genomic_DNA"/>
</dbReference>
<dbReference type="CDD" id="cd06558">
    <property type="entry name" value="crotonase-like"/>
    <property type="match status" value="1"/>
</dbReference>
<dbReference type="Gene3D" id="3.90.226.10">
    <property type="entry name" value="2-enoyl-CoA Hydratase, Chain A, domain 1"/>
    <property type="match status" value="1"/>
</dbReference>
<dbReference type="PANTHER" id="PTHR43176:SF3">
    <property type="entry name" value="3-HYDROXYISOBUTYRYL-COA HYDROLASE, MITOCHONDRIAL"/>
    <property type="match status" value="1"/>
</dbReference>
<keyword evidence="6" id="KW-1185">Reference proteome</keyword>
<proteinExistence type="predicted"/>
<evidence type="ECO:0000256" key="3">
    <source>
        <dbReference type="ARBA" id="ARBA00022801"/>
    </source>
</evidence>
<dbReference type="Pfam" id="PF16113">
    <property type="entry name" value="ECH_2"/>
    <property type="match status" value="1"/>
</dbReference>
<dbReference type="GO" id="GO:0016853">
    <property type="term" value="F:isomerase activity"/>
    <property type="evidence" value="ECO:0007669"/>
    <property type="project" value="UniProtKB-KW"/>
</dbReference>
<dbReference type="NCBIfam" id="NF004127">
    <property type="entry name" value="PRK05617.1"/>
    <property type="match status" value="1"/>
</dbReference>
<dbReference type="InterPro" id="IPR045004">
    <property type="entry name" value="ECH_dom"/>
</dbReference>
<dbReference type="FunFam" id="3.90.226.10:FF:000026">
    <property type="entry name" value="3-hydroxyisobutyryl-CoA hydrolase, mitochondrial"/>
    <property type="match status" value="1"/>
</dbReference>
<dbReference type="InterPro" id="IPR029045">
    <property type="entry name" value="ClpP/crotonase-like_dom_sf"/>
</dbReference>
<reference evidence="5 6" key="1">
    <citation type="submission" date="2019-10" db="EMBL/GenBank/DDBJ databases">
        <title>Draft whole-genome sequence of the purple nonsulfur photosynthetic bacterium Roseospira navarrensis DSM 15114.</title>
        <authorList>
            <person name="Kyndt J.A."/>
            <person name="Meyer T.E."/>
        </authorList>
    </citation>
    <scope>NUCLEOTIDE SEQUENCE [LARGE SCALE GENOMIC DNA]</scope>
    <source>
        <strain evidence="5 6">DSM 15114</strain>
    </source>
</reference>
<dbReference type="GO" id="GO:0006574">
    <property type="term" value="P:L-valine catabolic process"/>
    <property type="evidence" value="ECO:0007669"/>
    <property type="project" value="TreeGrafter"/>
</dbReference>
<comment type="caution">
    <text evidence="5">The sequence shown here is derived from an EMBL/GenBank/DDBJ whole genome shotgun (WGS) entry which is preliminary data.</text>
</comment>
<evidence type="ECO:0000259" key="4">
    <source>
        <dbReference type="Pfam" id="PF16113"/>
    </source>
</evidence>